<evidence type="ECO:0000313" key="3">
    <source>
        <dbReference type="Proteomes" id="UP000309561"/>
    </source>
</evidence>
<dbReference type="Proteomes" id="UP000309561">
    <property type="component" value="Unassembled WGS sequence"/>
</dbReference>
<keyword evidence="1" id="KW-0472">Membrane</keyword>
<accession>A0A4U2Z7X7</accession>
<evidence type="ECO:0000256" key="1">
    <source>
        <dbReference type="SAM" id="Phobius"/>
    </source>
</evidence>
<name>A0A4U2Z7X7_9BACT</name>
<keyword evidence="1" id="KW-1133">Transmembrane helix</keyword>
<feature type="transmembrane region" description="Helical" evidence="1">
    <location>
        <begin position="85"/>
        <end position="102"/>
    </location>
</feature>
<evidence type="ECO:0000313" key="2">
    <source>
        <dbReference type="EMBL" id="TKI70387.1"/>
    </source>
</evidence>
<feature type="transmembrane region" description="Helical" evidence="1">
    <location>
        <begin position="30"/>
        <end position="51"/>
    </location>
</feature>
<reference evidence="2 3" key="1">
    <citation type="submission" date="2019-04" db="EMBL/GenBank/DDBJ databases">
        <title>Sulfurimonas crateris sp. nov. a facultative anaerobic sulfur-oxidizing chemolithautotrophic bacterium isolated from a terrestrial mud vulcano.</title>
        <authorList>
            <person name="Ratnikova N.M."/>
            <person name="Slobodkin A.I."/>
            <person name="Merkel A.Y."/>
            <person name="Novikov A."/>
            <person name="Bonch-Osmolovskaya E.A."/>
            <person name="Slobodkina G.B."/>
        </authorList>
    </citation>
    <scope>NUCLEOTIDE SEQUENCE [LARGE SCALE GENOMIC DNA]</scope>
    <source>
        <strain evidence="2 3">SN118</strain>
    </source>
</reference>
<sequence length="103" mass="11924">MKHKIKEKAQAIAKNPNTKKALESMKPEKNFWGIGGVILFFIVPEFIAYIWGADITEFAKNQLLEPQNFFSTQYYELLVMLFEDGMSFLNLAIGIALLLWLFF</sequence>
<keyword evidence="3" id="KW-1185">Reference proteome</keyword>
<dbReference type="RefSeq" id="WP_137012378.1">
    <property type="nucleotide sequence ID" value="NZ_SZPX01000002.1"/>
</dbReference>
<organism evidence="2 3">
    <name type="scientific">Sulfurimonas crateris</name>
    <dbReference type="NCBI Taxonomy" id="2574727"/>
    <lineage>
        <taxon>Bacteria</taxon>
        <taxon>Pseudomonadati</taxon>
        <taxon>Campylobacterota</taxon>
        <taxon>Epsilonproteobacteria</taxon>
        <taxon>Campylobacterales</taxon>
        <taxon>Sulfurimonadaceae</taxon>
        <taxon>Sulfurimonas</taxon>
    </lineage>
</organism>
<dbReference type="EMBL" id="SZPX01000002">
    <property type="protein sequence ID" value="TKI70387.1"/>
    <property type="molecule type" value="Genomic_DNA"/>
</dbReference>
<keyword evidence="1" id="KW-0812">Transmembrane</keyword>
<proteinExistence type="predicted"/>
<dbReference type="OrthoDB" id="5339934at2"/>
<dbReference type="AlphaFoldDB" id="A0A4U2Z7X7"/>
<comment type="caution">
    <text evidence="2">The sequence shown here is derived from an EMBL/GenBank/DDBJ whole genome shotgun (WGS) entry which is preliminary data.</text>
</comment>
<protein>
    <submittedName>
        <fullName evidence="2">Uncharacterized protein</fullName>
    </submittedName>
</protein>
<gene>
    <name evidence="2" type="ORF">FCU45_03630</name>
</gene>